<dbReference type="Pfam" id="PF00587">
    <property type="entry name" value="tRNA-synt_2b"/>
    <property type="match status" value="1"/>
</dbReference>
<dbReference type="FunFam" id="3.40.50.800:FF:000003">
    <property type="entry name" value="Threonine--tRNA ligase 2, cytoplasmic"/>
    <property type="match status" value="1"/>
</dbReference>
<evidence type="ECO:0000256" key="8">
    <source>
        <dbReference type="ARBA" id="ARBA00022917"/>
    </source>
</evidence>
<dbReference type="InterPro" id="IPR004154">
    <property type="entry name" value="Anticodon-bd"/>
</dbReference>
<dbReference type="InterPro" id="IPR006195">
    <property type="entry name" value="aa-tRNA-synth_II"/>
</dbReference>
<feature type="region of interest" description="Disordered" evidence="13">
    <location>
        <begin position="67"/>
        <end position="89"/>
    </location>
</feature>
<dbReference type="InterPro" id="IPR004095">
    <property type="entry name" value="TGS"/>
</dbReference>
<dbReference type="GO" id="GO:0006435">
    <property type="term" value="P:threonyl-tRNA aminoacylation"/>
    <property type="evidence" value="ECO:0007669"/>
    <property type="project" value="InterPro"/>
</dbReference>
<evidence type="ECO:0000256" key="5">
    <source>
        <dbReference type="ARBA" id="ARBA00022598"/>
    </source>
</evidence>
<dbReference type="PRINTS" id="PR01047">
    <property type="entry name" value="TRNASYNTHTHR"/>
</dbReference>
<protein>
    <recommendedName>
        <fullName evidence="12">Probable threonine--tRNA ligase, cytoplasmic</fullName>
        <ecNumber evidence="3">6.1.1.3</ecNumber>
    </recommendedName>
    <alternativeName>
        <fullName evidence="10">Threonyl-tRNA synthetase</fullName>
    </alternativeName>
</protein>
<evidence type="ECO:0000256" key="11">
    <source>
        <dbReference type="ARBA" id="ARBA00049515"/>
    </source>
</evidence>
<sequence>MNNFGVIELASAKTTSAPGWAYVPDNTISRPTAPTNRKRARNVPGLTYSDLTARQDNKIRKEVEALDKDGGKDNTIPLPVKSGRTQGKHTPNVRKILQSQKTFGNHLDDFLAMQALAEANPTNSRSTASGANNKRPSNSRRDTPSSSKPPQEENMAMADADAPTVLPESSRPSPPSHPGDNDPLLMSRVPDMPSDEELRRLLSHPPFNYGEVTGHRDNKYPVRSFCEVCGYWGRAAEGASEKSLPSRPAKQPKEKQPKDKSAKGGKSAGLELPETPEFIQHRLDLFDKIKARQDAEIAAKPREEITISLPNGKEEKGTSWETTPGAIAKGISKSLFERTVISRVDGELWDLTRPLEKSCKLELLDFEHTEGKKVFWHSSAHILGEAAEKRFGCYLCNGPPTEDPPGFYYDMANMGEQVVTDEDKKALEQLSNNIVKQKQPFERLEMTKDELLEMFKYSKYKEYFIQQRVPDGTKSTVYRCGPLIDLCRGPHVPTTGNIKAFSVLRNSAAYWLGDSNNESVQRIAGISFPDKKALEEYKHFLAEAAKRNHRKIGTDQKLFFFDEASPGSAFFLPHGVRIYNALMELIKGEYQKREFDEVMSPNMYKADLWKTSGHWGHYEENMFTFEVEKEKFGLKPMNCPGHCKIFAHSDVTYKDLPWRMADFGVLHRNEFSGALSGLTRVRRFQQDDAHIFCTVDQIREEIESAFDFLSSVYGIFGFTFKLKLSTRPEKYVGDIATWDSAEKKLEEALNSFSEKTGAKWEFNPGDGAFYGPKIDIALFDALKREHQCGTMQLDFNLPRRFKLRYVANKGETGVSDGSNPEEDLPAGYARPVMIHRAVLGSFERMFGILTEHFGGKWPFWLSPRQVLVVPVMPAANDYAKEVQQIFRAKGLYSDVDLSSNTFQKKIRTGQLEQYNFIFVVGAEEASSRTLNIRNRDDQATQAKGELVPIDEALEKMVQLKSSRGLVNKL</sequence>
<evidence type="ECO:0000256" key="12">
    <source>
        <dbReference type="ARBA" id="ARBA00072369"/>
    </source>
</evidence>
<dbReference type="InterPro" id="IPR002320">
    <property type="entry name" value="Thr-tRNA-ligase_IIa"/>
</dbReference>
<feature type="region of interest" description="Disordered" evidence="13">
    <location>
        <begin position="237"/>
        <end position="271"/>
    </location>
</feature>
<dbReference type="GO" id="GO:0004829">
    <property type="term" value="F:threonine-tRNA ligase activity"/>
    <property type="evidence" value="ECO:0007669"/>
    <property type="project" value="UniProtKB-EC"/>
</dbReference>
<keyword evidence="6" id="KW-0547">Nucleotide-binding</keyword>
<dbReference type="AlphaFoldDB" id="A0A8H6H4W4"/>
<dbReference type="Pfam" id="PF02824">
    <property type="entry name" value="TGS"/>
    <property type="match status" value="1"/>
</dbReference>
<dbReference type="CDD" id="cd01667">
    <property type="entry name" value="TGS_ThrRS"/>
    <property type="match status" value="1"/>
</dbReference>
<dbReference type="PANTHER" id="PTHR11451">
    <property type="entry name" value="THREONINE-TRNA LIGASE"/>
    <property type="match status" value="1"/>
</dbReference>
<evidence type="ECO:0000256" key="10">
    <source>
        <dbReference type="ARBA" id="ARBA00031900"/>
    </source>
</evidence>
<keyword evidence="9" id="KW-0030">Aminoacyl-tRNA synthetase</keyword>
<dbReference type="Proteomes" id="UP000593570">
    <property type="component" value="Unassembled WGS sequence"/>
</dbReference>
<evidence type="ECO:0000259" key="15">
    <source>
        <dbReference type="PROSITE" id="PS51880"/>
    </source>
</evidence>
<dbReference type="SUPFAM" id="SSF55681">
    <property type="entry name" value="Class II aaRS and biotin synthetases"/>
    <property type="match status" value="1"/>
</dbReference>
<dbReference type="FunFam" id="3.30.980.10:FF:000005">
    <property type="entry name" value="Threonyl-tRNA synthetase, mitochondrial"/>
    <property type="match status" value="1"/>
</dbReference>
<keyword evidence="5" id="KW-0436">Ligase</keyword>
<dbReference type="InterPro" id="IPR012675">
    <property type="entry name" value="Beta-grasp_dom_sf"/>
</dbReference>
<evidence type="ECO:0000313" key="16">
    <source>
        <dbReference type="EMBL" id="KAF6529241.1"/>
    </source>
</evidence>
<evidence type="ECO:0000259" key="14">
    <source>
        <dbReference type="PROSITE" id="PS50862"/>
    </source>
</evidence>
<dbReference type="InterPro" id="IPR036621">
    <property type="entry name" value="Anticodon-bd_dom_sf"/>
</dbReference>
<dbReference type="FunFam" id="3.30.930.10:FF:000019">
    <property type="entry name" value="Threonine--tRNA ligase"/>
    <property type="match status" value="1"/>
</dbReference>
<dbReference type="SUPFAM" id="SSF81271">
    <property type="entry name" value="TGS-like"/>
    <property type="match status" value="1"/>
</dbReference>
<comment type="catalytic activity">
    <reaction evidence="11">
        <text>tRNA(Thr) + L-threonine + ATP = L-threonyl-tRNA(Thr) + AMP + diphosphate + H(+)</text>
        <dbReference type="Rhea" id="RHEA:24624"/>
        <dbReference type="Rhea" id="RHEA-COMP:9670"/>
        <dbReference type="Rhea" id="RHEA-COMP:9704"/>
        <dbReference type="ChEBI" id="CHEBI:15378"/>
        <dbReference type="ChEBI" id="CHEBI:30616"/>
        <dbReference type="ChEBI" id="CHEBI:33019"/>
        <dbReference type="ChEBI" id="CHEBI:57926"/>
        <dbReference type="ChEBI" id="CHEBI:78442"/>
        <dbReference type="ChEBI" id="CHEBI:78534"/>
        <dbReference type="ChEBI" id="CHEBI:456215"/>
        <dbReference type="EC" id="6.1.1.3"/>
    </reaction>
</comment>
<feature type="compositionally biased region" description="Polar residues" evidence="13">
    <location>
        <begin position="120"/>
        <end position="136"/>
    </location>
</feature>
<dbReference type="Gene3D" id="3.30.930.10">
    <property type="entry name" value="Bira Bifunctional Protein, Domain 2"/>
    <property type="match status" value="1"/>
</dbReference>
<evidence type="ECO:0000256" key="1">
    <source>
        <dbReference type="ARBA" id="ARBA00004496"/>
    </source>
</evidence>
<dbReference type="InterPro" id="IPR002314">
    <property type="entry name" value="aa-tRNA-synt_IIb"/>
</dbReference>
<reference evidence="16 17" key="1">
    <citation type="journal article" date="2020" name="bioRxiv">
        <title>A chromosome-scale genome assembly for the Fusarium oxysporum strain Fo5176 to establish a model Arabidopsis-fungal pathosystem.</title>
        <authorList>
            <person name="Fokkens L."/>
            <person name="Guo L."/>
            <person name="Dora S."/>
            <person name="Wang B."/>
            <person name="Ye K."/>
            <person name="Sanchez-Rodriguez C."/>
            <person name="Croll D."/>
        </authorList>
    </citation>
    <scope>NUCLEOTIDE SEQUENCE [LARGE SCALE GENOMIC DNA]</scope>
    <source>
        <strain evidence="16 17">Fo5176</strain>
    </source>
</reference>
<dbReference type="EMBL" id="JACDXP010000001">
    <property type="protein sequence ID" value="KAF6529241.1"/>
    <property type="molecule type" value="Genomic_DNA"/>
</dbReference>
<dbReference type="SUPFAM" id="SSF55186">
    <property type="entry name" value="ThrRS/AlaRS common domain"/>
    <property type="match status" value="1"/>
</dbReference>
<keyword evidence="7" id="KW-0067">ATP-binding</keyword>
<name>A0A8H6H4W4_FUSOX</name>
<dbReference type="Gene3D" id="3.10.20.30">
    <property type="match status" value="1"/>
</dbReference>
<evidence type="ECO:0000256" key="2">
    <source>
        <dbReference type="ARBA" id="ARBA00008226"/>
    </source>
</evidence>
<comment type="caution">
    <text evidence="16">The sequence shown here is derived from an EMBL/GenBank/DDBJ whole genome shotgun (WGS) entry which is preliminary data.</text>
</comment>
<dbReference type="Gene3D" id="3.30.980.10">
    <property type="entry name" value="Threonyl-trna Synthetase, Chain A, domain 2"/>
    <property type="match status" value="1"/>
</dbReference>
<dbReference type="SMART" id="SM00863">
    <property type="entry name" value="tRNA_SAD"/>
    <property type="match status" value="1"/>
</dbReference>
<dbReference type="InterPro" id="IPR012947">
    <property type="entry name" value="tRNA_SAD"/>
</dbReference>
<dbReference type="InterPro" id="IPR047246">
    <property type="entry name" value="ThrRS_anticodon"/>
</dbReference>
<feature type="region of interest" description="Disordered" evidence="13">
    <location>
        <begin position="120"/>
        <end position="190"/>
    </location>
</feature>
<evidence type="ECO:0000313" key="17">
    <source>
        <dbReference type="Proteomes" id="UP000593570"/>
    </source>
</evidence>
<dbReference type="SUPFAM" id="SSF52954">
    <property type="entry name" value="Class II aaRS ABD-related"/>
    <property type="match status" value="1"/>
</dbReference>
<accession>A0A8H6H4W4</accession>
<evidence type="ECO:0000256" key="9">
    <source>
        <dbReference type="ARBA" id="ARBA00023146"/>
    </source>
</evidence>
<dbReference type="Pfam" id="PF07973">
    <property type="entry name" value="tRNA_SAD"/>
    <property type="match status" value="1"/>
</dbReference>
<comment type="subcellular location">
    <subcellularLocation>
        <location evidence="1">Cytoplasm</location>
    </subcellularLocation>
</comment>
<feature type="domain" description="Aminoacyl-transfer RNA synthetases class-II family profile" evidence="14">
    <location>
        <begin position="562"/>
        <end position="858"/>
    </location>
</feature>
<evidence type="ECO:0000256" key="3">
    <source>
        <dbReference type="ARBA" id="ARBA00013163"/>
    </source>
</evidence>
<dbReference type="GO" id="GO:0005524">
    <property type="term" value="F:ATP binding"/>
    <property type="evidence" value="ECO:0007669"/>
    <property type="project" value="UniProtKB-KW"/>
</dbReference>
<gene>
    <name evidence="16" type="ORF">HZS61_000553</name>
</gene>
<dbReference type="PROSITE" id="PS50862">
    <property type="entry name" value="AA_TRNA_LIGASE_II"/>
    <property type="match status" value="1"/>
</dbReference>
<dbReference type="CDD" id="cd00860">
    <property type="entry name" value="ThrRS_anticodon"/>
    <property type="match status" value="1"/>
</dbReference>
<dbReference type="FunFam" id="3.10.20.30:FF:000006">
    <property type="entry name" value="Threonine--tRNA ligase, cytoplasmic"/>
    <property type="match status" value="1"/>
</dbReference>
<dbReference type="NCBIfam" id="TIGR00418">
    <property type="entry name" value="thrS"/>
    <property type="match status" value="1"/>
</dbReference>
<dbReference type="InterPro" id="IPR033728">
    <property type="entry name" value="ThrRS_core"/>
</dbReference>
<dbReference type="Pfam" id="PF03129">
    <property type="entry name" value="HGTP_anticodon"/>
    <property type="match status" value="1"/>
</dbReference>
<dbReference type="PANTHER" id="PTHR11451:SF46">
    <property type="entry name" value="THREONINE--TRNA LIGASE"/>
    <property type="match status" value="1"/>
</dbReference>
<comment type="similarity">
    <text evidence="2">Belongs to the class-II aminoacyl-tRNA synthetase family.</text>
</comment>
<dbReference type="InterPro" id="IPR045864">
    <property type="entry name" value="aa-tRNA-synth_II/BPL/LPL"/>
</dbReference>
<organism evidence="16 17">
    <name type="scientific">Fusarium oxysporum f. sp. conglutinans</name>
    <dbReference type="NCBI Taxonomy" id="100902"/>
    <lineage>
        <taxon>Eukaryota</taxon>
        <taxon>Fungi</taxon>
        <taxon>Dikarya</taxon>
        <taxon>Ascomycota</taxon>
        <taxon>Pezizomycotina</taxon>
        <taxon>Sordariomycetes</taxon>
        <taxon>Hypocreomycetidae</taxon>
        <taxon>Hypocreales</taxon>
        <taxon>Nectriaceae</taxon>
        <taxon>Fusarium</taxon>
        <taxon>Fusarium oxysporum species complex</taxon>
    </lineage>
</organism>
<feature type="domain" description="TGS" evidence="15">
    <location>
        <begin position="303"/>
        <end position="365"/>
    </location>
</feature>
<evidence type="ECO:0000256" key="7">
    <source>
        <dbReference type="ARBA" id="ARBA00022840"/>
    </source>
</evidence>
<dbReference type="GO" id="GO:0005739">
    <property type="term" value="C:mitochondrion"/>
    <property type="evidence" value="ECO:0007669"/>
    <property type="project" value="TreeGrafter"/>
</dbReference>
<feature type="compositionally biased region" description="Basic and acidic residues" evidence="13">
    <location>
        <begin position="251"/>
        <end position="262"/>
    </location>
</feature>
<keyword evidence="8" id="KW-0648">Protein biosynthesis</keyword>
<keyword evidence="4" id="KW-0963">Cytoplasm</keyword>
<dbReference type="HAMAP" id="MF_00184">
    <property type="entry name" value="Thr_tRNA_synth"/>
    <property type="match status" value="1"/>
</dbReference>
<dbReference type="PROSITE" id="PS51880">
    <property type="entry name" value="TGS"/>
    <property type="match status" value="1"/>
</dbReference>
<evidence type="ECO:0000256" key="4">
    <source>
        <dbReference type="ARBA" id="ARBA00022490"/>
    </source>
</evidence>
<dbReference type="Gene3D" id="3.40.50.800">
    <property type="entry name" value="Anticodon-binding domain"/>
    <property type="match status" value="1"/>
</dbReference>
<proteinExistence type="inferred from homology"/>
<dbReference type="InterPro" id="IPR012676">
    <property type="entry name" value="TGS-like"/>
</dbReference>
<dbReference type="InterPro" id="IPR018163">
    <property type="entry name" value="Thr/Ala-tRNA-synth_IIc_edit"/>
</dbReference>
<dbReference type="CDD" id="cd00771">
    <property type="entry name" value="ThrRS_core"/>
    <property type="match status" value="1"/>
</dbReference>
<evidence type="ECO:0000256" key="13">
    <source>
        <dbReference type="SAM" id="MobiDB-lite"/>
    </source>
</evidence>
<dbReference type="EC" id="6.1.1.3" evidence="3"/>
<evidence type="ECO:0000256" key="6">
    <source>
        <dbReference type="ARBA" id="ARBA00022741"/>
    </source>
</evidence>